<evidence type="ECO:0000313" key="1">
    <source>
        <dbReference type="Proteomes" id="UP000887580"/>
    </source>
</evidence>
<reference evidence="2" key="1">
    <citation type="submission" date="2022-11" db="UniProtKB">
        <authorList>
            <consortium name="WormBaseParasite"/>
        </authorList>
    </citation>
    <scope>IDENTIFICATION</scope>
</reference>
<sequence>MLSVLASILIVYKVAKQAKFQLKHNRKDFINSVRITAVICLQLILNIFSFLIEGIRLFYALASALGIKYFDNTIYSSGLNLAGYLDFRIPLWLDYSYGLSSVFPRLMIIQIRIFIESLIVLFIMTGYREVIENVVKYIYRIIRHPRKNFKDIKTFISGSNSTTPISVY</sequence>
<protein>
    <submittedName>
        <fullName evidence="2">Uncharacterized protein</fullName>
    </submittedName>
</protein>
<proteinExistence type="predicted"/>
<name>A0AC35GFC6_9BILA</name>
<dbReference type="Proteomes" id="UP000887580">
    <property type="component" value="Unplaced"/>
</dbReference>
<organism evidence="1 2">
    <name type="scientific">Panagrolaimus sp. PS1159</name>
    <dbReference type="NCBI Taxonomy" id="55785"/>
    <lineage>
        <taxon>Eukaryota</taxon>
        <taxon>Metazoa</taxon>
        <taxon>Ecdysozoa</taxon>
        <taxon>Nematoda</taxon>
        <taxon>Chromadorea</taxon>
        <taxon>Rhabditida</taxon>
        <taxon>Tylenchina</taxon>
        <taxon>Panagrolaimomorpha</taxon>
        <taxon>Panagrolaimoidea</taxon>
        <taxon>Panagrolaimidae</taxon>
        <taxon>Panagrolaimus</taxon>
    </lineage>
</organism>
<evidence type="ECO:0000313" key="2">
    <source>
        <dbReference type="WBParaSite" id="PS1159_v2.g4757.t1"/>
    </source>
</evidence>
<accession>A0AC35GFC6</accession>
<dbReference type="WBParaSite" id="PS1159_v2.g4757.t1">
    <property type="protein sequence ID" value="PS1159_v2.g4757.t1"/>
    <property type="gene ID" value="PS1159_v2.g4757"/>
</dbReference>